<reference evidence="1 2" key="1">
    <citation type="journal article" date="2015" name="Proc. Natl. Acad. Sci. U.S.A.">
        <title>The resurrection genome of Boea hygrometrica: A blueprint for survival of dehydration.</title>
        <authorList>
            <person name="Xiao L."/>
            <person name="Yang G."/>
            <person name="Zhang L."/>
            <person name="Yang X."/>
            <person name="Zhao S."/>
            <person name="Ji Z."/>
            <person name="Zhou Q."/>
            <person name="Hu M."/>
            <person name="Wang Y."/>
            <person name="Chen M."/>
            <person name="Xu Y."/>
            <person name="Jin H."/>
            <person name="Xiao X."/>
            <person name="Hu G."/>
            <person name="Bao F."/>
            <person name="Hu Y."/>
            <person name="Wan P."/>
            <person name="Li L."/>
            <person name="Deng X."/>
            <person name="Kuang T."/>
            <person name="Xiang C."/>
            <person name="Zhu J.K."/>
            <person name="Oliver M.J."/>
            <person name="He Y."/>
        </authorList>
    </citation>
    <scope>NUCLEOTIDE SEQUENCE [LARGE SCALE GENOMIC DNA]</scope>
    <source>
        <strain evidence="2">cv. XS01</strain>
    </source>
</reference>
<sequence>MPGTGPNQNLEEIRPVVTTSPELHRRGDRPAAAIGNHVRRKGARGRTAARIIAPPCAHLVACNASTSPAHHRPTKLSSLRNATAVREGGAQRCATIARGSAHRRNGRPPKLRQLAGNEARQLARGGTLRSASSGTRASDSDTILAVSARIGTRCGSAACGGAGRSTCDDISIFDRFQI</sequence>
<dbReference type="EMBL" id="KQ986464">
    <property type="protein sequence ID" value="KZV58627.1"/>
    <property type="molecule type" value="Genomic_DNA"/>
</dbReference>
<proteinExistence type="predicted"/>
<keyword evidence="2" id="KW-1185">Reference proteome</keyword>
<name>A0A2Z7DFB3_9LAMI</name>
<dbReference type="Proteomes" id="UP000250235">
    <property type="component" value="Unassembled WGS sequence"/>
</dbReference>
<protein>
    <submittedName>
        <fullName evidence="1">Uncharacterized protein</fullName>
    </submittedName>
</protein>
<accession>A0A2Z7DFB3</accession>
<gene>
    <name evidence="1" type="ORF">F511_43132</name>
</gene>
<dbReference type="AlphaFoldDB" id="A0A2Z7DFB3"/>
<organism evidence="1 2">
    <name type="scientific">Dorcoceras hygrometricum</name>
    <dbReference type="NCBI Taxonomy" id="472368"/>
    <lineage>
        <taxon>Eukaryota</taxon>
        <taxon>Viridiplantae</taxon>
        <taxon>Streptophyta</taxon>
        <taxon>Embryophyta</taxon>
        <taxon>Tracheophyta</taxon>
        <taxon>Spermatophyta</taxon>
        <taxon>Magnoliopsida</taxon>
        <taxon>eudicotyledons</taxon>
        <taxon>Gunneridae</taxon>
        <taxon>Pentapetalae</taxon>
        <taxon>asterids</taxon>
        <taxon>lamiids</taxon>
        <taxon>Lamiales</taxon>
        <taxon>Gesneriaceae</taxon>
        <taxon>Didymocarpoideae</taxon>
        <taxon>Trichosporeae</taxon>
        <taxon>Loxocarpinae</taxon>
        <taxon>Dorcoceras</taxon>
    </lineage>
</organism>
<evidence type="ECO:0000313" key="2">
    <source>
        <dbReference type="Proteomes" id="UP000250235"/>
    </source>
</evidence>
<evidence type="ECO:0000313" key="1">
    <source>
        <dbReference type="EMBL" id="KZV58627.1"/>
    </source>
</evidence>